<dbReference type="STRING" id="266809.PM03_08700"/>
<gene>
    <name evidence="1" type="ORF">THS5294_01039</name>
</gene>
<name>A0A0P1EXU1_9RHOB</name>
<dbReference type="Proteomes" id="UP000051298">
    <property type="component" value="Unassembled WGS sequence"/>
</dbReference>
<sequence length="196" mass="21148">MGLEGLIRATVLCVVLSSPAVAQGLEPCAEPFEEAEKFYGALEAQGWSAPQTDMVERLMWINAVAYLGGDMGGATLREVLDAQRMAAANYGRLKALPTSQTRVLVNGAAVMLASWQRPADTITSVQCRVAMDDPSARAPQTGFGTHTDVRVDADNPGLSVYRFHYNQAAIRAELPDATPPEVVVNIRHEFFVEGAQ</sequence>
<reference evidence="1 2" key="1">
    <citation type="submission" date="2015-09" db="EMBL/GenBank/DDBJ databases">
        <authorList>
            <consortium name="Swine Surveillance"/>
        </authorList>
    </citation>
    <scope>NUCLEOTIDE SEQUENCE [LARGE SCALE GENOMIC DNA]</scope>
    <source>
        <strain evidence="1 2">CECT 5294</strain>
    </source>
</reference>
<evidence type="ECO:0000313" key="2">
    <source>
        <dbReference type="Proteomes" id="UP000051298"/>
    </source>
</evidence>
<proteinExistence type="predicted"/>
<dbReference type="RefSeq" id="WP_058122888.1">
    <property type="nucleotide sequence ID" value="NZ_CYRX01000011.1"/>
</dbReference>
<dbReference type="AlphaFoldDB" id="A0A0P1EXU1"/>
<accession>A0A0P1EXU1</accession>
<protein>
    <submittedName>
        <fullName evidence="1">Uncharacterized protein</fullName>
    </submittedName>
</protein>
<evidence type="ECO:0000313" key="1">
    <source>
        <dbReference type="EMBL" id="CUH59752.1"/>
    </source>
</evidence>
<dbReference type="EMBL" id="CYRX01000011">
    <property type="protein sequence ID" value="CUH59752.1"/>
    <property type="molecule type" value="Genomic_DNA"/>
</dbReference>
<organism evidence="1 2">
    <name type="scientific">Thalassobacter stenotrophicus</name>
    <dbReference type="NCBI Taxonomy" id="266809"/>
    <lineage>
        <taxon>Bacteria</taxon>
        <taxon>Pseudomonadati</taxon>
        <taxon>Pseudomonadota</taxon>
        <taxon>Alphaproteobacteria</taxon>
        <taxon>Rhodobacterales</taxon>
        <taxon>Roseobacteraceae</taxon>
        <taxon>Thalassobacter</taxon>
    </lineage>
</organism>